<evidence type="ECO:0000256" key="4">
    <source>
        <dbReference type="ARBA" id="ARBA00023027"/>
    </source>
</evidence>
<evidence type="ECO:0000259" key="8">
    <source>
        <dbReference type="SMART" id="SM00984"/>
    </source>
</evidence>
<dbReference type="GO" id="GO:0051287">
    <property type="term" value="F:NAD binding"/>
    <property type="evidence" value="ECO:0007669"/>
    <property type="project" value="InterPro"/>
</dbReference>
<organism evidence="10 11">
    <name type="scientific">Haloplanus aerogenes</name>
    <dbReference type="NCBI Taxonomy" id="660522"/>
    <lineage>
        <taxon>Archaea</taxon>
        <taxon>Methanobacteriati</taxon>
        <taxon>Methanobacteriota</taxon>
        <taxon>Stenosarchaea group</taxon>
        <taxon>Halobacteria</taxon>
        <taxon>Halobacteriales</taxon>
        <taxon>Haloferacaceae</taxon>
        <taxon>Haloplanus</taxon>
    </lineage>
</organism>
<dbReference type="InterPro" id="IPR008927">
    <property type="entry name" value="6-PGluconate_DH-like_C_sf"/>
</dbReference>
<evidence type="ECO:0000256" key="6">
    <source>
        <dbReference type="ARBA" id="ARBA00049130"/>
    </source>
</evidence>
<dbReference type="GO" id="GO:0000271">
    <property type="term" value="P:polysaccharide biosynthetic process"/>
    <property type="evidence" value="ECO:0007669"/>
    <property type="project" value="InterPro"/>
</dbReference>
<reference evidence="9 12" key="2">
    <citation type="submission" date="2018-07" db="EMBL/GenBank/DDBJ databases">
        <title>Genome sequences of Haloplanus aerogenes JCM 16430T.</title>
        <authorList>
            <person name="Kim Y.B."/>
            <person name="Roh S.W."/>
        </authorList>
    </citation>
    <scope>NUCLEOTIDE SEQUENCE [LARGE SCALE GENOMIC DNA]</scope>
    <source>
        <strain evidence="9 12">JCM 16430</strain>
    </source>
</reference>
<dbReference type="SUPFAM" id="SSF52413">
    <property type="entry name" value="UDP-glucose/GDP-mannose dehydrogenase C-terminal domain"/>
    <property type="match status" value="1"/>
</dbReference>
<dbReference type="EMBL" id="CP034145">
    <property type="protein sequence ID" value="AZH26323.1"/>
    <property type="molecule type" value="Genomic_DNA"/>
</dbReference>
<dbReference type="Pfam" id="PF03720">
    <property type="entry name" value="UDPG_MGDP_dh_C"/>
    <property type="match status" value="1"/>
</dbReference>
<dbReference type="InterPro" id="IPR036291">
    <property type="entry name" value="NAD(P)-bd_dom_sf"/>
</dbReference>
<dbReference type="PIRSF" id="PIRSF000124">
    <property type="entry name" value="UDPglc_GDPman_dh"/>
    <property type="match status" value="1"/>
</dbReference>
<protein>
    <recommendedName>
        <fullName evidence="2">UDP-N-acetyl-D-mannosamine dehydrogenase</fullName>
        <ecNumber evidence="1">1.1.1.336</ecNumber>
    </recommendedName>
    <alternativeName>
        <fullName evidence="5">UDP-ManNAc 6-dehydrogenase</fullName>
    </alternativeName>
</protein>
<dbReference type="InterPro" id="IPR036220">
    <property type="entry name" value="UDP-Glc/GDP-Man_DH_C_sf"/>
</dbReference>
<reference evidence="10" key="3">
    <citation type="submission" date="2018-10" db="EMBL/GenBank/DDBJ databases">
        <authorList>
            <person name="Whitman W."/>
            <person name="Huntemann M."/>
            <person name="Clum A."/>
            <person name="Pillay M."/>
            <person name="Palaniappan K."/>
            <person name="Varghese N."/>
            <person name="Mikhailova N."/>
            <person name="Stamatis D."/>
            <person name="Reddy T."/>
            <person name="Daum C."/>
            <person name="Shapiro N."/>
            <person name="Ivanova N."/>
            <person name="Kyrpides N."/>
            <person name="Woyke T."/>
        </authorList>
    </citation>
    <scope>NUCLEOTIDE SEQUENCE</scope>
    <source>
        <strain evidence="10">CGMCC 1.10124</strain>
    </source>
</reference>
<dbReference type="SUPFAM" id="SSF51735">
    <property type="entry name" value="NAD(P)-binding Rossmann-fold domains"/>
    <property type="match status" value="1"/>
</dbReference>
<dbReference type="Pfam" id="PF00984">
    <property type="entry name" value="UDPG_MGDP_dh"/>
    <property type="match status" value="1"/>
</dbReference>
<sequence length="424" mass="46538">MNSERSLCVVGLGEVGLRLAISFADAGVDVVGIDVDEERVAQLEQGESYISDIPDADIATLRDAGFEAHATYDELDDVSHVAICVPTPLQKSGQPDISYVLAAAESLAERVGPECTIIIESTVYPTATEDVIAEVFETHGFIVGEDIFLASSPERVDPGNEDYHLTEIPKVVGGVTEQCADNVEALYGDVFESLVRVDSATEAEMAKILENTFRNVNIALVNELVKVANNFDINFWRIIDAAKTKPYGFMPFYPGPGLGGHCIPVDPLYLSWKARQDGLNTPLIDLADSTNREMSEYIVLRTTEHLNERRVPLPNADILILGVAYKPDVPDVRNSPAIDIIDQLEQRNATVSYHDPYVEVFETPDNGTYTSEPLTAERLADADCVLVVTDHSEYDMEFVVEHASLVFDTRNATDGIDADNVRLL</sequence>
<keyword evidence="4" id="KW-0520">NAD</keyword>
<evidence type="ECO:0000256" key="1">
    <source>
        <dbReference type="ARBA" id="ARBA00012935"/>
    </source>
</evidence>
<name>A0A3M0D9B1_9EURY</name>
<dbReference type="InterPro" id="IPR017476">
    <property type="entry name" value="UDP-Glc/GDP-Man"/>
</dbReference>
<proteinExistence type="inferred from homology"/>
<dbReference type="PANTHER" id="PTHR43491:SF1">
    <property type="entry name" value="UDP-N-ACETYL-D-MANNOSAMINE DEHYDROGENASE"/>
    <property type="match status" value="1"/>
</dbReference>
<dbReference type="EMBL" id="REFS01000003">
    <property type="protein sequence ID" value="RMB18218.1"/>
    <property type="molecule type" value="Genomic_DNA"/>
</dbReference>
<dbReference type="SUPFAM" id="SSF48179">
    <property type="entry name" value="6-phosphogluconate dehydrogenase C-terminal domain-like"/>
    <property type="match status" value="1"/>
</dbReference>
<comment type="similarity">
    <text evidence="7">Belongs to the UDP-glucose/GDP-mannose dehydrogenase family.</text>
</comment>
<evidence type="ECO:0000256" key="2">
    <source>
        <dbReference type="ARBA" id="ARBA00016796"/>
    </source>
</evidence>
<evidence type="ECO:0000313" key="9">
    <source>
        <dbReference type="EMBL" id="AZH26323.1"/>
    </source>
</evidence>
<dbReference type="KEGG" id="haer:DU502_13540"/>
<evidence type="ECO:0000313" key="10">
    <source>
        <dbReference type="EMBL" id="RMB18218.1"/>
    </source>
</evidence>
<dbReference type="Gene3D" id="3.40.50.720">
    <property type="entry name" value="NAD(P)-binding Rossmann-like Domain"/>
    <property type="match status" value="2"/>
</dbReference>
<evidence type="ECO:0000313" key="11">
    <source>
        <dbReference type="Proteomes" id="UP000277326"/>
    </source>
</evidence>
<dbReference type="GeneID" id="38472328"/>
<dbReference type="InterPro" id="IPR028359">
    <property type="entry name" value="UDP_ManNAc/GlcNAc_DH"/>
</dbReference>
<dbReference type="PANTHER" id="PTHR43491">
    <property type="entry name" value="UDP-N-ACETYL-D-MANNOSAMINE DEHYDROGENASE"/>
    <property type="match status" value="1"/>
</dbReference>
<evidence type="ECO:0000313" key="12">
    <source>
        <dbReference type="Proteomes" id="UP000282007"/>
    </source>
</evidence>
<evidence type="ECO:0000256" key="3">
    <source>
        <dbReference type="ARBA" id="ARBA00023002"/>
    </source>
</evidence>
<accession>A0A3M0D9B1</accession>
<keyword evidence="12" id="KW-1185">Reference proteome</keyword>
<dbReference type="Pfam" id="PF03721">
    <property type="entry name" value="UDPG_MGDP_dh_N"/>
    <property type="match status" value="1"/>
</dbReference>
<comment type="catalytic activity">
    <reaction evidence="6">
        <text>UDP-N-acetyl-alpha-D-mannosamine + 2 NAD(+) + H2O = UDP-N-acetyl-alpha-D-mannosaminouronate + 2 NADH + 3 H(+)</text>
        <dbReference type="Rhea" id="RHEA:25780"/>
        <dbReference type="ChEBI" id="CHEBI:15377"/>
        <dbReference type="ChEBI" id="CHEBI:15378"/>
        <dbReference type="ChEBI" id="CHEBI:57540"/>
        <dbReference type="ChEBI" id="CHEBI:57945"/>
        <dbReference type="ChEBI" id="CHEBI:68623"/>
        <dbReference type="ChEBI" id="CHEBI:70731"/>
        <dbReference type="EC" id="1.1.1.336"/>
    </reaction>
</comment>
<reference evidence="10 11" key="1">
    <citation type="journal article" date="2015" name="Stand. Genomic Sci.">
        <title>Genomic Encyclopedia of Bacterial and Archaeal Type Strains, Phase III: the genomes of soil and plant-associated and newly described type strains.</title>
        <authorList>
            <person name="Whitman W.B."/>
            <person name="Woyke T."/>
            <person name="Klenk H.P."/>
            <person name="Zhou Y."/>
            <person name="Lilburn T.G."/>
            <person name="Beck B.J."/>
            <person name="De Vos P."/>
            <person name="Vandamme P."/>
            <person name="Eisen J.A."/>
            <person name="Garrity G."/>
            <person name="Hugenholtz P."/>
            <person name="Kyrpides N.C."/>
        </authorList>
    </citation>
    <scope>NUCLEOTIDE SEQUENCE [LARGE SCALE GENOMIC DNA]</scope>
    <source>
        <strain evidence="10 11">CGMCC 1.10124</strain>
    </source>
</reference>
<dbReference type="Proteomes" id="UP000277326">
    <property type="component" value="Unassembled WGS sequence"/>
</dbReference>
<dbReference type="PIRSF" id="PIRSF500136">
    <property type="entry name" value="UDP_ManNAc_DH"/>
    <property type="match status" value="1"/>
</dbReference>
<evidence type="ECO:0000256" key="5">
    <source>
        <dbReference type="ARBA" id="ARBA00030172"/>
    </source>
</evidence>
<feature type="domain" description="UDP-glucose/GDP-mannose dehydrogenase C-terminal" evidence="8">
    <location>
        <begin position="319"/>
        <end position="415"/>
    </location>
</feature>
<dbReference type="InterPro" id="IPR001732">
    <property type="entry name" value="UDP-Glc/GDP-Man_DH_N"/>
</dbReference>
<dbReference type="Proteomes" id="UP000282007">
    <property type="component" value="Chromosome"/>
</dbReference>
<dbReference type="InterPro" id="IPR014026">
    <property type="entry name" value="UDP-Glc/GDP-Man_DH_dimer"/>
</dbReference>
<dbReference type="RefSeq" id="WP_121920314.1">
    <property type="nucleotide sequence ID" value="NZ_CP034145.1"/>
</dbReference>
<dbReference type="InterPro" id="IPR014027">
    <property type="entry name" value="UDP-Glc/GDP-Man_DH_C"/>
</dbReference>
<dbReference type="OrthoDB" id="372050at2157"/>
<dbReference type="GO" id="GO:0089714">
    <property type="term" value="F:UDP-N-acetyl-D-mannosamine dehydrogenase activity"/>
    <property type="evidence" value="ECO:0007669"/>
    <property type="project" value="UniProtKB-EC"/>
</dbReference>
<dbReference type="GO" id="GO:0016628">
    <property type="term" value="F:oxidoreductase activity, acting on the CH-CH group of donors, NAD or NADP as acceptor"/>
    <property type="evidence" value="ECO:0007669"/>
    <property type="project" value="InterPro"/>
</dbReference>
<dbReference type="SMART" id="SM00984">
    <property type="entry name" value="UDPG_MGDP_dh_C"/>
    <property type="match status" value="1"/>
</dbReference>
<dbReference type="EC" id="1.1.1.336" evidence="1"/>
<keyword evidence="3" id="KW-0560">Oxidoreductase</keyword>
<dbReference type="AlphaFoldDB" id="A0A3M0D9B1"/>
<evidence type="ECO:0000256" key="7">
    <source>
        <dbReference type="PIRNR" id="PIRNR000124"/>
    </source>
</evidence>
<dbReference type="NCBIfam" id="TIGR03026">
    <property type="entry name" value="NDP-sugDHase"/>
    <property type="match status" value="1"/>
</dbReference>
<gene>
    <name evidence="10" type="ORF">ATH50_1668</name>
    <name evidence="9" type="ORF">DU502_13540</name>
</gene>